<reference evidence="2" key="1">
    <citation type="submission" date="2021-02" db="EMBL/GenBank/DDBJ databases">
        <authorList>
            <person name="Steward A R."/>
        </authorList>
    </citation>
    <scope>NUCLEOTIDE SEQUENCE</scope>
</reference>
<dbReference type="AlphaFoldDB" id="A0A821PNX5"/>
<accession>A0A821PNX5</accession>
<feature type="signal peptide" evidence="1">
    <location>
        <begin position="1"/>
        <end position="21"/>
    </location>
</feature>
<comment type="caution">
    <text evidence="2">The sequence shown here is derived from an EMBL/GenBank/DDBJ whole genome shotgun (WGS) entry which is preliminary data.</text>
</comment>
<evidence type="ECO:0000256" key="1">
    <source>
        <dbReference type="SAM" id="SignalP"/>
    </source>
</evidence>
<gene>
    <name evidence="2" type="ORF">PMACD_LOCUS3870</name>
</gene>
<organism evidence="2 3">
    <name type="scientific">Pieris macdunnoughi</name>
    <dbReference type="NCBI Taxonomy" id="345717"/>
    <lineage>
        <taxon>Eukaryota</taxon>
        <taxon>Metazoa</taxon>
        <taxon>Ecdysozoa</taxon>
        <taxon>Arthropoda</taxon>
        <taxon>Hexapoda</taxon>
        <taxon>Insecta</taxon>
        <taxon>Pterygota</taxon>
        <taxon>Neoptera</taxon>
        <taxon>Endopterygota</taxon>
        <taxon>Lepidoptera</taxon>
        <taxon>Glossata</taxon>
        <taxon>Ditrysia</taxon>
        <taxon>Papilionoidea</taxon>
        <taxon>Pieridae</taxon>
        <taxon>Pierinae</taxon>
        <taxon>Pieris</taxon>
    </lineage>
</organism>
<sequence length="192" mass="21219">MGSIIKLLLALTIIAQCCTHGQRVKRQAEDDTTGAGDGDASSILVPEKESSSFFTSITTLLETLPEEFRSIPYIPVWYGSVAYLGSKEIRILVLLCCVTFVTAKPNNPVYPRTDSAYQRNPVYVGPNNPANAVAAQISNVDNIGQYVRTRNPTYLRNQRRPIKLVASNNPANAVAAEYSLSQEFWTKYPCLE</sequence>
<evidence type="ECO:0000313" key="2">
    <source>
        <dbReference type="EMBL" id="CAF4808102.1"/>
    </source>
</evidence>
<name>A0A821PNX5_9NEOP</name>
<protein>
    <submittedName>
        <fullName evidence="2">Uncharacterized protein</fullName>
    </submittedName>
</protein>
<proteinExistence type="predicted"/>
<evidence type="ECO:0000313" key="3">
    <source>
        <dbReference type="Proteomes" id="UP000663880"/>
    </source>
</evidence>
<keyword evidence="3" id="KW-1185">Reference proteome</keyword>
<dbReference type="Proteomes" id="UP000663880">
    <property type="component" value="Unassembled WGS sequence"/>
</dbReference>
<dbReference type="EMBL" id="CAJOBZ010000006">
    <property type="protein sequence ID" value="CAF4808102.1"/>
    <property type="molecule type" value="Genomic_DNA"/>
</dbReference>
<keyword evidence="1" id="KW-0732">Signal</keyword>
<feature type="chain" id="PRO_5032394430" evidence="1">
    <location>
        <begin position="22"/>
        <end position="192"/>
    </location>
</feature>